<dbReference type="SUPFAM" id="SSF55931">
    <property type="entry name" value="Glutamine synthetase/guanido kinase"/>
    <property type="match status" value="1"/>
</dbReference>
<dbReference type="PANTHER" id="PTHR43785">
    <property type="entry name" value="GAMMA-GLUTAMYLPUTRESCINE SYNTHETASE"/>
    <property type="match status" value="1"/>
</dbReference>
<dbReference type="FunFam" id="3.10.20.70:FF:000013">
    <property type="entry name" value="Glutamine synthetase bacteria"/>
    <property type="match status" value="1"/>
</dbReference>
<name>A0A5N6J4I2_9EURO</name>
<keyword evidence="5" id="KW-0067">ATP-binding</keyword>
<evidence type="ECO:0000256" key="6">
    <source>
        <dbReference type="PROSITE-ProRule" id="PRU01331"/>
    </source>
</evidence>
<evidence type="ECO:0000256" key="4">
    <source>
        <dbReference type="ARBA" id="ARBA00022741"/>
    </source>
</evidence>
<evidence type="ECO:0000313" key="10">
    <source>
        <dbReference type="Proteomes" id="UP000326289"/>
    </source>
</evidence>
<keyword evidence="3" id="KW-0436">Ligase</keyword>
<dbReference type="GO" id="GO:0005524">
    <property type="term" value="F:ATP binding"/>
    <property type="evidence" value="ECO:0007669"/>
    <property type="project" value="UniProtKB-KW"/>
</dbReference>
<dbReference type="InterPro" id="IPR014746">
    <property type="entry name" value="Gln_synth/guanido_kin_cat_dom"/>
</dbReference>
<feature type="domain" description="GS catalytic" evidence="8">
    <location>
        <begin position="120"/>
        <end position="471"/>
    </location>
</feature>
<evidence type="ECO:0000256" key="5">
    <source>
        <dbReference type="ARBA" id="ARBA00022840"/>
    </source>
</evidence>
<evidence type="ECO:0000313" key="9">
    <source>
        <dbReference type="EMBL" id="KAB8273782.1"/>
    </source>
</evidence>
<dbReference type="GO" id="GO:0006542">
    <property type="term" value="P:glutamine biosynthetic process"/>
    <property type="evidence" value="ECO:0007669"/>
    <property type="project" value="InterPro"/>
</dbReference>
<evidence type="ECO:0000259" key="8">
    <source>
        <dbReference type="PROSITE" id="PS51987"/>
    </source>
</evidence>
<protein>
    <recommendedName>
        <fullName evidence="2">Glutamine synthetase</fullName>
    </recommendedName>
</protein>
<accession>A0A5N6J4I2</accession>
<dbReference type="AlphaFoldDB" id="A0A5N6J4I2"/>
<evidence type="ECO:0000256" key="3">
    <source>
        <dbReference type="ARBA" id="ARBA00022598"/>
    </source>
</evidence>
<evidence type="ECO:0000256" key="7">
    <source>
        <dbReference type="RuleBase" id="RU000384"/>
    </source>
</evidence>
<dbReference type="EMBL" id="ML732793">
    <property type="protein sequence ID" value="KAB8273782.1"/>
    <property type="molecule type" value="Genomic_DNA"/>
</dbReference>
<dbReference type="InterPro" id="IPR008146">
    <property type="entry name" value="Gln_synth_cat_dom"/>
</dbReference>
<dbReference type="Gene3D" id="3.10.20.70">
    <property type="entry name" value="Glutamine synthetase, N-terminal domain"/>
    <property type="match status" value="1"/>
</dbReference>
<dbReference type="SMART" id="SM01230">
    <property type="entry name" value="Gln-synt_C"/>
    <property type="match status" value="1"/>
</dbReference>
<proteinExistence type="inferred from homology"/>
<dbReference type="PROSITE" id="PS51987">
    <property type="entry name" value="GS_CATALYTIC"/>
    <property type="match status" value="1"/>
</dbReference>
<dbReference type="GO" id="GO:0004356">
    <property type="term" value="F:glutamine synthetase activity"/>
    <property type="evidence" value="ECO:0007669"/>
    <property type="project" value="InterPro"/>
</dbReference>
<dbReference type="Proteomes" id="UP000326289">
    <property type="component" value="Unassembled WGS sequence"/>
</dbReference>
<evidence type="ECO:0000256" key="2">
    <source>
        <dbReference type="ARBA" id="ARBA00021364"/>
    </source>
</evidence>
<dbReference type="PANTHER" id="PTHR43785:SF12">
    <property type="entry name" value="TYPE-1 GLUTAMINE SYNTHETASE 2"/>
    <property type="match status" value="1"/>
</dbReference>
<sequence length="471" mass="51318">MSFPEVTAANMAEVLHNDRMVKVAGADVDGQLRGKLMKKSKSLSIAIGGFGFCSIIFGWDQQDTDYSKELAICNEENGYRDLIAVPDLSSFRRILWENNVPFFLVSFLDPDTQEPVCACPRGLLKNATAKVEAAGYRAMAGTEYEFCHFRIPGDRFSPERAASGIASFLQNNSVDSLPSLTEGMFGYSMTRSLHSEDYNDGILDACEQFRCDIEEWRAKSGSGAFEAALQCSVAKDMADKASLFKYVVKAYGIKHGITPCFMAKPRHELPGNGGHMNISLITADGKSAFTRDTPDPSPPYPDAAHLSDLGRQFLAGLLVGLPDIMPLFAPTINSYKRLVEDLWAPNTVSWGLEHRAASIRLITPPTANANATRFEISVPGADANPHFVLAAIIALGWRGVEKKLEIPVPPLPKGEDMSSSSDKSMPLAKSWKEAVATFTRLGSVAREVFETASLNTLVARGSMKSNCGRKA</sequence>
<dbReference type="GO" id="GO:0006576">
    <property type="term" value="P:biogenic amine metabolic process"/>
    <property type="evidence" value="ECO:0007669"/>
    <property type="project" value="UniProtKB-ARBA"/>
</dbReference>
<keyword evidence="4" id="KW-0547">Nucleotide-binding</keyword>
<reference evidence="9 10" key="1">
    <citation type="submission" date="2019-04" db="EMBL/GenBank/DDBJ databases">
        <title>Fungal friends and foes A comparative genomics study of 23 Aspergillus species from section Flavi.</title>
        <authorList>
            <consortium name="DOE Joint Genome Institute"/>
            <person name="Kjaerbolling I."/>
            <person name="Vesth T.C."/>
            <person name="Frisvad J.C."/>
            <person name="Nybo J.L."/>
            <person name="Theobald S."/>
            <person name="Kildgaard S."/>
            <person name="Petersen T.I."/>
            <person name="Kuo A."/>
            <person name="Sato A."/>
            <person name="Lyhne E.K."/>
            <person name="Kogle M.E."/>
            <person name="Wiebenga A."/>
            <person name="Kun R.S."/>
            <person name="Lubbers R.J."/>
            <person name="Makela M.R."/>
            <person name="Barry K."/>
            <person name="Chovatia M."/>
            <person name="Clum A."/>
            <person name="Daum C."/>
            <person name="Haridas S."/>
            <person name="He G."/>
            <person name="LaButti K."/>
            <person name="Lipzen A."/>
            <person name="Mondo S."/>
            <person name="Pangilinan J."/>
            <person name="Riley R."/>
            <person name="Salamov A."/>
            <person name="Simmons B.A."/>
            <person name="Magnuson J.K."/>
            <person name="Henrissat B."/>
            <person name="Mortensen U.H."/>
            <person name="Larsen T.O."/>
            <person name="De vries R.P."/>
            <person name="Grigoriev I.V."/>
            <person name="Machida M."/>
            <person name="Baker S.E."/>
            <person name="Andersen M.R."/>
        </authorList>
    </citation>
    <scope>NUCLEOTIDE SEQUENCE [LARGE SCALE GENOMIC DNA]</scope>
    <source>
        <strain evidence="9 10">CBS 117635</strain>
    </source>
</reference>
<evidence type="ECO:0000256" key="1">
    <source>
        <dbReference type="ARBA" id="ARBA00009897"/>
    </source>
</evidence>
<dbReference type="Pfam" id="PF00120">
    <property type="entry name" value="Gln-synt_C"/>
    <property type="match status" value="1"/>
</dbReference>
<organism evidence="9 10">
    <name type="scientific">Aspergillus minisclerotigenes</name>
    <dbReference type="NCBI Taxonomy" id="656917"/>
    <lineage>
        <taxon>Eukaryota</taxon>
        <taxon>Fungi</taxon>
        <taxon>Dikarya</taxon>
        <taxon>Ascomycota</taxon>
        <taxon>Pezizomycotina</taxon>
        <taxon>Eurotiomycetes</taxon>
        <taxon>Eurotiomycetidae</taxon>
        <taxon>Eurotiales</taxon>
        <taxon>Aspergillaceae</taxon>
        <taxon>Aspergillus</taxon>
        <taxon>Aspergillus subgen. Circumdati</taxon>
    </lineage>
</organism>
<dbReference type="InterPro" id="IPR036651">
    <property type="entry name" value="Gln_synt_N_sf"/>
</dbReference>
<dbReference type="Gene3D" id="3.30.590.10">
    <property type="entry name" value="Glutamine synthetase/guanido kinase, catalytic domain"/>
    <property type="match status" value="1"/>
</dbReference>
<comment type="similarity">
    <text evidence="1 6 7">Belongs to the glutamine synthetase family.</text>
</comment>
<keyword evidence="10" id="KW-1185">Reference proteome</keyword>
<dbReference type="FunFam" id="3.30.590.10:FF:000005">
    <property type="entry name" value="Probable glutamine synthetase"/>
    <property type="match status" value="1"/>
</dbReference>
<gene>
    <name evidence="9" type="ORF">BDV30DRAFT_238305</name>
</gene>